<accession>A0A1A9V270</accession>
<dbReference type="AlphaFoldDB" id="A0A1A9V270"/>
<organism evidence="1 2">
    <name type="scientific">Glossina austeni</name>
    <name type="common">Savannah tsetse fly</name>
    <dbReference type="NCBI Taxonomy" id="7395"/>
    <lineage>
        <taxon>Eukaryota</taxon>
        <taxon>Metazoa</taxon>
        <taxon>Ecdysozoa</taxon>
        <taxon>Arthropoda</taxon>
        <taxon>Hexapoda</taxon>
        <taxon>Insecta</taxon>
        <taxon>Pterygota</taxon>
        <taxon>Neoptera</taxon>
        <taxon>Endopterygota</taxon>
        <taxon>Diptera</taxon>
        <taxon>Brachycera</taxon>
        <taxon>Muscomorpha</taxon>
        <taxon>Hippoboscoidea</taxon>
        <taxon>Glossinidae</taxon>
        <taxon>Glossina</taxon>
    </lineage>
</organism>
<name>A0A1A9V270_GLOAU</name>
<evidence type="ECO:0000313" key="1">
    <source>
        <dbReference type="EnsemblMetazoa" id="GAUT023401-PA"/>
    </source>
</evidence>
<reference evidence="1" key="1">
    <citation type="submission" date="2020-05" db="UniProtKB">
        <authorList>
            <consortium name="EnsemblMetazoa"/>
        </authorList>
    </citation>
    <scope>IDENTIFICATION</scope>
    <source>
        <strain evidence="1">TTRI</strain>
    </source>
</reference>
<sequence length="141" mass="16086">MQKAAVASNSCERTKTTFDFVVLMREPQMLFRHLQAQTQPLYSGIVYNPGLVRSWQPDAACKGAVPIHSRLPYMCGNTHVSLGITDNDENIPDLTLQLVSDLYNDRYRLPYKLNERTYVKLRANIIVTSCYLKQNLTAMTN</sequence>
<keyword evidence="2" id="KW-1185">Reference proteome</keyword>
<dbReference type="EnsemblMetazoa" id="GAUT023401-RA">
    <property type="protein sequence ID" value="GAUT023401-PA"/>
    <property type="gene ID" value="GAUT023401"/>
</dbReference>
<protein>
    <submittedName>
        <fullName evidence="1">Uncharacterized protein</fullName>
    </submittedName>
</protein>
<dbReference type="Proteomes" id="UP000078200">
    <property type="component" value="Unassembled WGS sequence"/>
</dbReference>
<evidence type="ECO:0000313" key="2">
    <source>
        <dbReference type="Proteomes" id="UP000078200"/>
    </source>
</evidence>
<proteinExistence type="predicted"/>
<dbReference type="VEuPathDB" id="VectorBase:GAUT023401"/>